<proteinExistence type="predicted"/>
<reference evidence="2" key="1">
    <citation type="journal article" date="2019" name="bioRxiv">
        <title>The Genome of the Zebra Mussel, Dreissena polymorpha: A Resource for Invasive Species Research.</title>
        <authorList>
            <person name="McCartney M.A."/>
            <person name="Auch B."/>
            <person name="Kono T."/>
            <person name="Mallez S."/>
            <person name="Zhang Y."/>
            <person name="Obille A."/>
            <person name="Becker A."/>
            <person name="Abrahante J.E."/>
            <person name="Garbe J."/>
            <person name="Badalamenti J.P."/>
            <person name="Herman A."/>
            <person name="Mangelson H."/>
            <person name="Liachko I."/>
            <person name="Sullivan S."/>
            <person name="Sone E.D."/>
            <person name="Koren S."/>
            <person name="Silverstein K.A.T."/>
            <person name="Beckman K.B."/>
            <person name="Gohl D.M."/>
        </authorList>
    </citation>
    <scope>NUCLEOTIDE SEQUENCE</scope>
    <source>
        <strain evidence="2">Duluth1</strain>
        <tissue evidence="2">Whole animal</tissue>
    </source>
</reference>
<dbReference type="Proteomes" id="UP000828390">
    <property type="component" value="Unassembled WGS sequence"/>
</dbReference>
<organism evidence="2 3">
    <name type="scientific">Dreissena polymorpha</name>
    <name type="common">Zebra mussel</name>
    <name type="synonym">Mytilus polymorpha</name>
    <dbReference type="NCBI Taxonomy" id="45954"/>
    <lineage>
        <taxon>Eukaryota</taxon>
        <taxon>Metazoa</taxon>
        <taxon>Spiralia</taxon>
        <taxon>Lophotrochozoa</taxon>
        <taxon>Mollusca</taxon>
        <taxon>Bivalvia</taxon>
        <taxon>Autobranchia</taxon>
        <taxon>Heteroconchia</taxon>
        <taxon>Euheterodonta</taxon>
        <taxon>Imparidentia</taxon>
        <taxon>Neoheterodontei</taxon>
        <taxon>Myida</taxon>
        <taxon>Dreissenoidea</taxon>
        <taxon>Dreissenidae</taxon>
        <taxon>Dreissena</taxon>
    </lineage>
</organism>
<feature type="region of interest" description="Disordered" evidence="1">
    <location>
        <begin position="1"/>
        <end position="27"/>
    </location>
</feature>
<evidence type="ECO:0000313" key="3">
    <source>
        <dbReference type="Proteomes" id="UP000828390"/>
    </source>
</evidence>
<sequence>MSMNLIINPANKETRGPKTSTGLHLPTNRGFMDDLTVTTQPHIQAKWVLKYLRRQNAINYGQSHKVPGQVV</sequence>
<dbReference type="AlphaFoldDB" id="A0A9D4QR92"/>
<accession>A0A9D4QR92</accession>
<keyword evidence="3" id="KW-1185">Reference proteome</keyword>
<evidence type="ECO:0000313" key="2">
    <source>
        <dbReference type="EMBL" id="KAH3839385.1"/>
    </source>
</evidence>
<comment type="caution">
    <text evidence="2">The sequence shown here is derived from an EMBL/GenBank/DDBJ whole genome shotgun (WGS) entry which is preliminary data.</text>
</comment>
<evidence type="ECO:0000256" key="1">
    <source>
        <dbReference type="SAM" id="MobiDB-lite"/>
    </source>
</evidence>
<protein>
    <submittedName>
        <fullName evidence="2">Uncharacterized protein</fullName>
    </submittedName>
</protein>
<dbReference type="EMBL" id="JAIWYP010000004">
    <property type="protein sequence ID" value="KAH3839385.1"/>
    <property type="molecule type" value="Genomic_DNA"/>
</dbReference>
<reference evidence="2" key="2">
    <citation type="submission" date="2020-11" db="EMBL/GenBank/DDBJ databases">
        <authorList>
            <person name="McCartney M.A."/>
            <person name="Auch B."/>
            <person name="Kono T."/>
            <person name="Mallez S."/>
            <person name="Becker A."/>
            <person name="Gohl D.M."/>
            <person name="Silverstein K.A.T."/>
            <person name="Koren S."/>
            <person name="Bechman K.B."/>
            <person name="Herman A."/>
            <person name="Abrahante J.E."/>
            <person name="Garbe J."/>
        </authorList>
    </citation>
    <scope>NUCLEOTIDE SEQUENCE</scope>
    <source>
        <strain evidence="2">Duluth1</strain>
        <tissue evidence="2">Whole animal</tissue>
    </source>
</reference>
<gene>
    <name evidence="2" type="ORF">DPMN_112814</name>
</gene>
<name>A0A9D4QR92_DREPO</name>